<evidence type="ECO:0000313" key="2">
    <source>
        <dbReference type="Proteomes" id="UP000176087"/>
    </source>
</evidence>
<name>A0A1E7JHY6_9ACTN</name>
<dbReference type="Proteomes" id="UP000176087">
    <property type="component" value="Unassembled WGS sequence"/>
</dbReference>
<dbReference type="Gene3D" id="3.40.630.40">
    <property type="entry name" value="Zn-dependent exopeptidases"/>
    <property type="match status" value="1"/>
</dbReference>
<dbReference type="AlphaFoldDB" id="A0A1E7JHY6"/>
<organism evidence="1 2">
    <name type="scientific">Streptomyces abyssalis</name>
    <dbReference type="NCBI Taxonomy" id="933944"/>
    <lineage>
        <taxon>Bacteria</taxon>
        <taxon>Bacillati</taxon>
        <taxon>Actinomycetota</taxon>
        <taxon>Actinomycetes</taxon>
        <taxon>Kitasatosporales</taxon>
        <taxon>Streptomycetaceae</taxon>
        <taxon>Streptomyces</taxon>
    </lineage>
</organism>
<gene>
    <name evidence="1" type="ORF">AN215_27545</name>
</gene>
<accession>A0A1E7JHY6</accession>
<evidence type="ECO:0000313" key="1">
    <source>
        <dbReference type="EMBL" id="OEU86079.1"/>
    </source>
</evidence>
<evidence type="ECO:0008006" key="3">
    <source>
        <dbReference type="Google" id="ProtNLM"/>
    </source>
</evidence>
<comment type="caution">
    <text evidence="1">The sequence shown here is derived from an EMBL/GenBank/DDBJ whole genome shotgun (WGS) entry which is preliminary data.</text>
</comment>
<proteinExistence type="predicted"/>
<dbReference type="EMBL" id="LJGT01000041">
    <property type="protein sequence ID" value="OEU86079.1"/>
    <property type="molecule type" value="Genomic_DNA"/>
</dbReference>
<dbReference type="OrthoDB" id="8716700at2"/>
<protein>
    <recommendedName>
        <fullName evidence="3">N-formylglutamate amidohydrolase</fullName>
    </recommendedName>
</protein>
<reference evidence="1 2" key="1">
    <citation type="journal article" date="2016" name="Front. Microbiol.">
        <title>Comparative Genomics Analysis of Streptomyces Species Reveals Their Adaptation to the Marine Environment and Their Diversity at the Genomic Level.</title>
        <authorList>
            <person name="Tian X."/>
            <person name="Zhang Z."/>
            <person name="Yang T."/>
            <person name="Chen M."/>
            <person name="Li J."/>
            <person name="Chen F."/>
            <person name="Yang J."/>
            <person name="Li W."/>
            <person name="Zhang B."/>
            <person name="Zhang Z."/>
            <person name="Wu J."/>
            <person name="Zhang C."/>
            <person name="Long L."/>
            <person name="Xiao J."/>
        </authorList>
    </citation>
    <scope>NUCLEOTIDE SEQUENCE [LARGE SCALE GENOMIC DNA]</scope>
    <source>
        <strain evidence="1 2">SCSIO 10390</strain>
    </source>
</reference>
<sequence length="405" mass="43247">MEEQKSLKCTTAGGDTRACVTLQEGNIPVLLLAGHGGDTKPGDAPVRKKDSAFAGYGDGEVTFDEDAPFDAFDGNTIEVTDAIRSNFDEAAKPYVVKSSIARGFVDNNRRAAGAWQHFEAGSQDAKEGYGLYHDKVAEFCRKIEKTSERALIIDVHGKAADDLNRGTGEGSSISEASKPGIKEDFLEPLQSEVLRQGIYQSPESFIPAGEAFHNDLEASEDPFNGGYTTRHYGVEKLAGYDFAAVGGQEPVFYKSAGSAGSGGETGSLVTFPDMKLDDGVVGREKVIDGEVRLAEASKEETRKVEGAGTAAGTGALYADESEGGKAANEDVTRRITGALQKENPEQQANAAGTTYEPLLERTESPCQVDAVQLEMGPSLKNDHPEETGKAVAAAVKQYYEQRIKK</sequence>
<keyword evidence="2" id="KW-1185">Reference proteome</keyword>